<feature type="transmembrane region" description="Helical" evidence="1">
    <location>
        <begin position="6"/>
        <end position="31"/>
    </location>
</feature>
<keyword evidence="1" id="KW-1133">Transmembrane helix</keyword>
<reference evidence="2 3" key="1">
    <citation type="submission" date="2015-02" db="EMBL/GenBank/DDBJ databases">
        <title>Draft genome sequences of ten Microbacterium spp. with emphasis on heavy metal contaminated environments.</title>
        <authorList>
            <person name="Corretto E."/>
        </authorList>
    </citation>
    <scope>NUCLEOTIDE SEQUENCE [LARGE SCALE GENOMIC DNA]</scope>
    <source>
        <strain evidence="2 3">ARN176</strain>
    </source>
</reference>
<dbReference type="GO" id="GO:0016020">
    <property type="term" value="C:membrane"/>
    <property type="evidence" value="ECO:0007669"/>
    <property type="project" value="InterPro"/>
</dbReference>
<proteinExistence type="predicted"/>
<keyword evidence="1" id="KW-0812">Transmembrane</keyword>
<dbReference type="AlphaFoldDB" id="A0A0F0LM37"/>
<keyword evidence="1" id="KW-0472">Membrane</keyword>
<dbReference type="Pfam" id="PF02325">
    <property type="entry name" value="CCB3_YggT"/>
    <property type="match status" value="1"/>
</dbReference>
<organism evidence="2 3">
    <name type="scientific">Microbacterium azadirachtae</name>
    <dbReference type="NCBI Taxonomy" id="582680"/>
    <lineage>
        <taxon>Bacteria</taxon>
        <taxon>Bacillati</taxon>
        <taxon>Actinomycetota</taxon>
        <taxon>Actinomycetes</taxon>
        <taxon>Micrococcales</taxon>
        <taxon>Microbacteriaceae</taxon>
        <taxon>Microbacterium</taxon>
    </lineage>
</organism>
<feature type="transmembrane region" description="Helical" evidence="1">
    <location>
        <begin position="77"/>
        <end position="100"/>
    </location>
</feature>
<name>A0A0F0LM37_9MICO</name>
<comment type="caution">
    <text evidence="2">The sequence shown here is derived from an EMBL/GenBank/DDBJ whole genome shotgun (WGS) entry which is preliminary data.</text>
</comment>
<dbReference type="InterPro" id="IPR003425">
    <property type="entry name" value="CCB3/YggT"/>
</dbReference>
<evidence type="ECO:0000256" key="1">
    <source>
        <dbReference type="SAM" id="Phobius"/>
    </source>
</evidence>
<accession>A0A0F0LM37</accession>
<evidence type="ECO:0000313" key="3">
    <source>
        <dbReference type="Proteomes" id="UP000033740"/>
    </source>
</evidence>
<dbReference type="PATRIC" id="fig|582680.6.peg.2460"/>
<evidence type="ECO:0000313" key="2">
    <source>
        <dbReference type="EMBL" id="KJL32616.1"/>
    </source>
</evidence>
<dbReference type="RefSeq" id="WP_235281762.1">
    <property type="nucleotide sequence ID" value="NZ_JYIX01000036.1"/>
</dbReference>
<dbReference type="STRING" id="582680.RS86_02396"/>
<sequence length="101" mass="11419">MVVPAAVSTIAAILNILLLLYLLTLFARLILEYIPIFNRSWRPRGAGLIVAEIVYTLTDPPIRLFRRLIPPLRIGPVALDLGFTLTMIIVLILMSITRYFI</sequence>
<dbReference type="Proteomes" id="UP000033740">
    <property type="component" value="Unassembled WGS sequence"/>
</dbReference>
<dbReference type="EMBL" id="JYIX01000036">
    <property type="protein sequence ID" value="KJL32616.1"/>
    <property type="molecule type" value="Genomic_DNA"/>
</dbReference>
<gene>
    <name evidence="2" type="ORF">RS86_02396</name>
</gene>
<keyword evidence="3" id="KW-1185">Reference proteome</keyword>
<protein>
    <submittedName>
        <fullName evidence="2">YGGT family protein</fullName>
    </submittedName>
</protein>